<gene>
    <name evidence="1" type="ORF">L207DRAFT_443468</name>
</gene>
<evidence type="ECO:0000313" key="1">
    <source>
        <dbReference type="EMBL" id="PMD30622.1"/>
    </source>
</evidence>
<reference evidence="1 2" key="1">
    <citation type="submission" date="2016-04" db="EMBL/GenBank/DDBJ databases">
        <title>A degradative enzymes factory behind the ericoid mycorrhizal symbiosis.</title>
        <authorList>
            <consortium name="DOE Joint Genome Institute"/>
            <person name="Martino E."/>
            <person name="Morin E."/>
            <person name="Grelet G."/>
            <person name="Kuo A."/>
            <person name="Kohler A."/>
            <person name="Daghino S."/>
            <person name="Barry K."/>
            <person name="Choi C."/>
            <person name="Cichocki N."/>
            <person name="Clum A."/>
            <person name="Copeland A."/>
            <person name="Hainaut M."/>
            <person name="Haridas S."/>
            <person name="Labutti K."/>
            <person name="Lindquist E."/>
            <person name="Lipzen A."/>
            <person name="Khouja H.-R."/>
            <person name="Murat C."/>
            <person name="Ohm R."/>
            <person name="Olson A."/>
            <person name="Spatafora J."/>
            <person name="Veneault-Fourrey C."/>
            <person name="Henrissat B."/>
            <person name="Grigoriev I."/>
            <person name="Martin F."/>
            <person name="Perotto S."/>
        </authorList>
    </citation>
    <scope>NUCLEOTIDE SEQUENCE [LARGE SCALE GENOMIC DNA]</scope>
    <source>
        <strain evidence="1 2">F</strain>
    </source>
</reference>
<dbReference type="InterPro" id="IPR043128">
    <property type="entry name" value="Rev_trsase/Diguanyl_cyclase"/>
</dbReference>
<keyword evidence="2" id="KW-1185">Reference proteome</keyword>
<feature type="non-terminal residue" evidence="1">
    <location>
        <position position="1"/>
    </location>
</feature>
<protein>
    <recommendedName>
        <fullName evidence="3">Reverse transcriptase domain-containing protein</fullName>
    </recommendedName>
</protein>
<sequence length="71" mass="8472">INNILINYLNEFYITYLDNILIYSKDPLEYNKYIYKANIKTSEFSVKRTKYLGYILTTKGLEIDPKKVEPL</sequence>
<dbReference type="Proteomes" id="UP000235786">
    <property type="component" value="Unassembled WGS sequence"/>
</dbReference>
<dbReference type="SUPFAM" id="SSF56672">
    <property type="entry name" value="DNA/RNA polymerases"/>
    <property type="match status" value="1"/>
</dbReference>
<dbReference type="InterPro" id="IPR043502">
    <property type="entry name" value="DNA/RNA_pol_sf"/>
</dbReference>
<dbReference type="Gene3D" id="3.30.70.270">
    <property type="match status" value="1"/>
</dbReference>
<evidence type="ECO:0008006" key="3">
    <source>
        <dbReference type="Google" id="ProtNLM"/>
    </source>
</evidence>
<evidence type="ECO:0000313" key="2">
    <source>
        <dbReference type="Proteomes" id="UP000235786"/>
    </source>
</evidence>
<name>A0A2J6QWI4_HYAVF</name>
<dbReference type="OrthoDB" id="3909595at2759"/>
<organism evidence="1 2">
    <name type="scientific">Hyaloscypha variabilis (strain UAMH 11265 / GT02V1 / F)</name>
    <name type="common">Meliniomyces variabilis</name>
    <dbReference type="NCBI Taxonomy" id="1149755"/>
    <lineage>
        <taxon>Eukaryota</taxon>
        <taxon>Fungi</taxon>
        <taxon>Dikarya</taxon>
        <taxon>Ascomycota</taxon>
        <taxon>Pezizomycotina</taxon>
        <taxon>Leotiomycetes</taxon>
        <taxon>Helotiales</taxon>
        <taxon>Hyaloscyphaceae</taxon>
        <taxon>Hyaloscypha</taxon>
        <taxon>Hyaloscypha variabilis</taxon>
    </lineage>
</organism>
<dbReference type="AlphaFoldDB" id="A0A2J6QWI4"/>
<dbReference type="EMBL" id="KZ613966">
    <property type="protein sequence ID" value="PMD30622.1"/>
    <property type="molecule type" value="Genomic_DNA"/>
</dbReference>
<proteinExistence type="predicted"/>
<accession>A0A2J6QWI4</accession>